<reference evidence="2 3" key="1">
    <citation type="submission" date="2013-02" db="EMBL/GenBank/DDBJ databases">
        <title>The Genome Sequence of Plasmodium inui San Antonio 1.</title>
        <authorList>
            <consortium name="The Broad Institute Genome Sequencing Platform"/>
            <consortium name="The Broad Institute Genome Sequencing Center for Infectious Disease"/>
            <person name="Neafsey D."/>
            <person name="Cheeseman I."/>
            <person name="Volkman S."/>
            <person name="Adams J."/>
            <person name="Walker B."/>
            <person name="Young S.K."/>
            <person name="Zeng Q."/>
            <person name="Gargeya S."/>
            <person name="Fitzgerald M."/>
            <person name="Haas B."/>
            <person name="Abouelleil A."/>
            <person name="Alvarado L."/>
            <person name="Arachchi H.M."/>
            <person name="Berlin A.M."/>
            <person name="Chapman S.B."/>
            <person name="Dewar J."/>
            <person name="Goldberg J."/>
            <person name="Griggs A."/>
            <person name="Gujja S."/>
            <person name="Hansen M."/>
            <person name="Howarth C."/>
            <person name="Imamovic A."/>
            <person name="Larimer J."/>
            <person name="McCowan C."/>
            <person name="Murphy C."/>
            <person name="Neiman D."/>
            <person name="Pearson M."/>
            <person name="Priest M."/>
            <person name="Roberts A."/>
            <person name="Saif S."/>
            <person name="Shea T."/>
            <person name="Sisk P."/>
            <person name="Sykes S."/>
            <person name="Wortman J."/>
            <person name="Nusbaum C."/>
            <person name="Birren B."/>
        </authorList>
    </citation>
    <scope>NUCLEOTIDE SEQUENCE [LARGE SCALE GENOMIC DNA]</scope>
    <source>
        <strain evidence="2 3">San Antonio 1</strain>
    </source>
</reference>
<gene>
    <name evidence="2" type="ORF">C922_04576</name>
</gene>
<feature type="compositionally biased region" description="Basic residues" evidence="1">
    <location>
        <begin position="630"/>
        <end position="641"/>
    </location>
</feature>
<dbReference type="GeneID" id="20039850"/>
<dbReference type="RefSeq" id="XP_008818379.1">
    <property type="nucleotide sequence ID" value="XM_008820157.1"/>
</dbReference>
<feature type="region of interest" description="Disordered" evidence="1">
    <location>
        <begin position="329"/>
        <end position="398"/>
    </location>
</feature>
<dbReference type="Proteomes" id="UP000030640">
    <property type="component" value="Unassembled WGS sequence"/>
</dbReference>
<feature type="compositionally biased region" description="Acidic residues" evidence="1">
    <location>
        <begin position="345"/>
        <end position="366"/>
    </location>
</feature>
<feature type="region of interest" description="Disordered" evidence="1">
    <location>
        <begin position="613"/>
        <end position="641"/>
    </location>
</feature>
<dbReference type="OrthoDB" id="387121at2759"/>
<dbReference type="AlphaFoldDB" id="W7A180"/>
<feature type="region of interest" description="Disordered" evidence="1">
    <location>
        <begin position="441"/>
        <end position="462"/>
    </location>
</feature>
<name>W7A180_9APIC</name>
<dbReference type="EMBL" id="KI965484">
    <property type="protein sequence ID" value="EUD65063.1"/>
    <property type="molecule type" value="Genomic_DNA"/>
</dbReference>
<feature type="compositionally biased region" description="Basic and acidic residues" evidence="1">
    <location>
        <begin position="171"/>
        <end position="193"/>
    </location>
</feature>
<feature type="compositionally biased region" description="Low complexity" evidence="1">
    <location>
        <begin position="890"/>
        <end position="920"/>
    </location>
</feature>
<feature type="region of interest" description="Disordered" evidence="1">
    <location>
        <begin position="103"/>
        <end position="128"/>
    </location>
</feature>
<feature type="region of interest" description="Disordered" evidence="1">
    <location>
        <begin position="838"/>
        <end position="864"/>
    </location>
</feature>
<accession>W7A180</accession>
<feature type="region of interest" description="Disordered" evidence="1">
    <location>
        <begin position="885"/>
        <end position="939"/>
    </location>
</feature>
<evidence type="ECO:0000313" key="3">
    <source>
        <dbReference type="Proteomes" id="UP000030640"/>
    </source>
</evidence>
<feature type="region of interest" description="Disordered" evidence="1">
    <location>
        <begin position="150"/>
        <end position="208"/>
    </location>
</feature>
<keyword evidence="3" id="KW-1185">Reference proteome</keyword>
<evidence type="ECO:0000313" key="2">
    <source>
        <dbReference type="EMBL" id="EUD65063.1"/>
    </source>
</evidence>
<evidence type="ECO:0000256" key="1">
    <source>
        <dbReference type="SAM" id="MobiDB-lite"/>
    </source>
</evidence>
<protein>
    <submittedName>
        <fullName evidence="2">Uncharacterized protein</fullName>
    </submittedName>
</protein>
<proteinExistence type="predicted"/>
<feature type="compositionally biased region" description="Polar residues" evidence="1">
    <location>
        <begin position="921"/>
        <end position="939"/>
    </location>
</feature>
<organism evidence="2 3">
    <name type="scientific">Plasmodium inui San Antonio 1</name>
    <dbReference type="NCBI Taxonomy" id="1237626"/>
    <lineage>
        <taxon>Eukaryota</taxon>
        <taxon>Sar</taxon>
        <taxon>Alveolata</taxon>
        <taxon>Apicomplexa</taxon>
        <taxon>Aconoidasida</taxon>
        <taxon>Haemosporida</taxon>
        <taxon>Plasmodiidae</taxon>
        <taxon>Plasmodium</taxon>
        <taxon>Plasmodium (Plasmodium)</taxon>
    </lineage>
</organism>
<feature type="compositionally biased region" description="Basic and acidic residues" evidence="1">
    <location>
        <begin position="841"/>
        <end position="852"/>
    </location>
</feature>
<dbReference type="VEuPathDB" id="PlasmoDB:C922_04576"/>
<feature type="compositionally biased region" description="Basic and acidic residues" evidence="1">
    <location>
        <begin position="446"/>
        <end position="462"/>
    </location>
</feature>
<sequence length="1120" mass="124281">MPKRKASVPILGHCPCDSKRRCERGSEGVVSSCRKAKSEEHQIVDDALLKYKGGTTGLFGGLRCAVIKELATRMEIAPLEDSLVEERLIDEILVEGGLVEDNPVEGSNLFGDTSKGHPQRSPHRLSPTVDRLTDAQLSLLEKVEHHASNRMYGKVKTREANTEETEDECTEQDKEQSKEESTEESRQQNKDENTEVIPGGEDNFEEIKNDVSGPLCGGMSHEIGEQADIKHVDIAHLEITNQFFTKEDEDQMKSSSEIESVSKGGNTNGVDLPLRGDKWDQIKLSVRSDPTLASTLCADSASTILGSSPIYSQSLQMRNGYANQLEGWGATECPSADLPQWDPPKDEDEEDGNDENDRDDQDEDDERVFREGKMAPSHNGGKYFEEDKPELMTHPSGYPPLLSTLSDELLCCTSNGSGETNKCSGTHECLTVQKEKEGGSIPCRSRQVDMSHHGDGPSDEEKTFCETLTSEGTSSKRIYHFRRSKNNIHIYTPGGGAYLTIEDNGEDTPVSMTNEESNETLHCGSGQIKVKKEVNPGQQQTDIHFVKTQSASFLRSSKESNHTDNETGLRKPQVICELECAHMNGKGRFADRSKDANPHEVRKYACAETLHPRRRSAPGRTGKGKLTPMSKKKVKAEKKKKKKIPGRIYKVIVRGKECWRAEWFVQKSLQEMSYPNGRVHVAMAKTNREANQEMNTETNTEMKTDAEAKMKTEKGSECFQVSHPHGNESSVVKKSRQFSVSVYGPENARLFALFELIKYNSVPDGLRDEANLCICTIRKNLMVQGGSSNKSCSGPFLPLMFADWDDAYSPALFRKIQGDMVRNWGQFTNGGCSDIHSGSTEVHDFGGSKEEPPQAVPHLDGYSFPRKGNHEGGFDYVVRCGGDFTSLGENPPSGAPNQANQQNQPNRGNSHPNLLSNHSNRVNNSTGHTDNPSSHNQNNLVHSINAYNLYSRHMADTFAPNKPSMVNLHKNFNSSDHAYGPHAEEILKLQNRFSFGHLDEYTNEANRNWALRINHPGYHYNYTRGDDKMNSMGTCSSIHSYSNEYVNNHDDVRGPPDNPTAVSTADSTTNSTIFGNYFHFDGNAVNCKMEKNSPAFGPKMSDGRGSVFDQFGGGAAHLRS</sequence>